<dbReference type="AlphaFoldDB" id="A0A1G2QCY8"/>
<accession>A0A1G2QCY8</accession>
<keyword evidence="1" id="KW-0812">Transmembrane</keyword>
<dbReference type="Proteomes" id="UP000177043">
    <property type="component" value="Unassembled WGS sequence"/>
</dbReference>
<sequence>MRVKISNFFNLFFSSPWFFGLGLVGLILLYVVSNVGNNISSVSSDVWLYNFSHTQTIEGLWSEVPKNYTNEPYYLAYPILNWAAANWQVGVARFHFLALFLLTATYLVNGLVIFAFTKKWWAATLAGLLLIIPHNVFSTQIGMLNFNNVRGLGFAFPFYFLLSFYWIHFGLGHRVRNIVLAITAGALVYLYPLVGVIIVPLFVLTAAILKGKKYWREISLFFAIYLLVSSLFWYGHFTAGYTGMLNQESILSPAQANLQIEILKERFHGSLFDLEFGKLKRSAWDGLPLLVLFIGSIWWIRRRSLEITPPLKNFTSISLVFSLLMVSFTVGVEIINQILSFYGQPAFFIEHIRLLRALGFVLIGQVVVGLVVLVNAGRWGQVTAFVLALLLLFSPLSLSTPVVRPVVRTVVPTSIRTKYNLAPIVDQSDYKSFSNLEAAAIWSRDQLAPKAKIFVFDDSQWEFIFKILSKHDTNLTVKEGSVWTTAGFANSLRWYTERQNYKQKVESAGTFGEIVLFARSLEMTHMLIPRGKYEDLFKQNNFNLNTVYVNPDYRLIKL</sequence>
<feature type="transmembrane region" description="Helical" evidence="1">
    <location>
        <begin position="214"/>
        <end position="234"/>
    </location>
</feature>
<dbReference type="EMBL" id="MHTJ01000003">
    <property type="protein sequence ID" value="OHA58426.1"/>
    <property type="molecule type" value="Genomic_DNA"/>
</dbReference>
<comment type="caution">
    <text evidence="2">The sequence shown here is derived from an EMBL/GenBank/DDBJ whole genome shotgun (WGS) entry which is preliminary data.</text>
</comment>
<evidence type="ECO:0000313" key="2">
    <source>
        <dbReference type="EMBL" id="OHA58426.1"/>
    </source>
</evidence>
<evidence type="ECO:0008006" key="4">
    <source>
        <dbReference type="Google" id="ProtNLM"/>
    </source>
</evidence>
<evidence type="ECO:0000256" key="1">
    <source>
        <dbReference type="SAM" id="Phobius"/>
    </source>
</evidence>
<feature type="transmembrane region" description="Helical" evidence="1">
    <location>
        <begin position="179"/>
        <end position="208"/>
    </location>
</feature>
<feature type="transmembrane region" description="Helical" evidence="1">
    <location>
        <begin position="379"/>
        <end position="398"/>
    </location>
</feature>
<name>A0A1G2QCY8_9BACT</name>
<feature type="transmembrane region" description="Helical" evidence="1">
    <location>
        <begin position="320"/>
        <end position="342"/>
    </location>
</feature>
<feature type="transmembrane region" description="Helical" evidence="1">
    <location>
        <begin position="149"/>
        <end position="167"/>
    </location>
</feature>
<feature type="transmembrane region" description="Helical" evidence="1">
    <location>
        <begin position="282"/>
        <end position="300"/>
    </location>
</feature>
<protein>
    <recommendedName>
        <fullName evidence="4">Glycosyltransferase RgtA/B/C/D-like domain-containing protein</fullName>
    </recommendedName>
</protein>
<feature type="transmembrane region" description="Helical" evidence="1">
    <location>
        <begin position="354"/>
        <end position="373"/>
    </location>
</feature>
<keyword evidence="1" id="KW-1133">Transmembrane helix</keyword>
<dbReference type="STRING" id="1802438.A2571_01445"/>
<proteinExistence type="predicted"/>
<evidence type="ECO:0000313" key="3">
    <source>
        <dbReference type="Proteomes" id="UP000177043"/>
    </source>
</evidence>
<feature type="transmembrane region" description="Helical" evidence="1">
    <location>
        <begin position="12"/>
        <end position="32"/>
    </location>
</feature>
<organism evidence="2 3">
    <name type="scientific">Candidatus Vogelbacteria bacterium RIFOXYD1_FULL_44_32</name>
    <dbReference type="NCBI Taxonomy" id="1802438"/>
    <lineage>
        <taxon>Bacteria</taxon>
        <taxon>Candidatus Vogeliibacteriota</taxon>
    </lineage>
</organism>
<feature type="transmembrane region" description="Helical" evidence="1">
    <location>
        <begin position="120"/>
        <end position="137"/>
    </location>
</feature>
<gene>
    <name evidence="2" type="ORF">A2571_01445</name>
</gene>
<reference evidence="2 3" key="1">
    <citation type="journal article" date="2016" name="Nat. Commun.">
        <title>Thousands of microbial genomes shed light on interconnected biogeochemical processes in an aquifer system.</title>
        <authorList>
            <person name="Anantharaman K."/>
            <person name="Brown C.T."/>
            <person name="Hug L.A."/>
            <person name="Sharon I."/>
            <person name="Castelle C.J."/>
            <person name="Probst A.J."/>
            <person name="Thomas B.C."/>
            <person name="Singh A."/>
            <person name="Wilkins M.J."/>
            <person name="Karaoz U."/>
            <person name="Brodie E.L."/>
            <person name="Williams K.H."/>
            <person name="Hubbard S.S."/>
            <person name="Banfield J.F."/>
        </authorList>
    </citation>
    <scope>NUCLEOTIDE SEQUENCE [LARGE SCALE GENOMIC DNA]</scope>
</reference>
<keyword evidence="1" id="KW-0472">Membrane</keyword>
<feature type="transmembrane region" description="Helical" evidence="1">
    <location>
        <begin position="94"/>
        <end position="113"/>
    </location>
</feature>